<dbReference type="InterPro" id="IPR024029">
    <property type="entry name" value="Pyridox_Oxase_FMN-dep"/>
</dbReference>
<protein>
    <recommendedName>
        <fullName evidence="2">Pyridoxamine 5'-phosphate oxidase N-terminal domain-containing protein</fullName>
    </recommendedName>
</protein>
<keyword evidence="4" id="KW-1185">Reference proteome</keyword>
<evidence type="ECO:0000313" key="4">
    <source>
        <dbReference type="Proteomes" id="UP000572635"/>
    </source>
</evidence>
<gene>
    <name evidence="3" type="ORF">HDA36_001301</name>
</gene>
<dbReference type="SUPFAM" id="SSF50475">
    <property type="entry name" value="FMN-binding split barrel"/>
    <property type="match status" value="1"/>
</dbReference>
<name>A0A7W8VCH7_9ACTN</name>
<proteinExistence type="predicted"/>
<evidence type="ECO:0000313" key="3">
    <source>
        <dbReference type="EMBL" id="MBB5431217.1"/>
    </source>
</evidence>
<dbReference type="Gene3D" id="2.30.110.10">
    <property type="entry name" value="Electron Transport, Fmn-binding Protein, Chain A"/>
    <property type="match status" value="1"/>
</dbReference>
<dbReference type="EMBL" id="JACHDB010000001">
    <property type="protein sequence ID" value="MBB5431217.1"/>
    <property type="molecule type" value="Genomic_DNA"/>
</dbReference>
<organism evidence="3 4">
    <name type="scientific">Nocardiopsis composta</name>
    <dbReference type="NCBI Taxonomy" id="157465"/>
    <lineage>
        <taxon>Bacteria</taxon>
        <taxon>Bacillati</taxon>
        <taxon>Actinomycetota</taxon>
        <taxon>Actinomycetes</taxon>
        <taxon>Streptosporangiales</taxon>
        <taxon>Nocardiopsidaceae</taxon>
        <taxon>Nocardiopsis</taxon>
    </lineage>
</organism>
<evidence type="ECO:0000256" key="1">
    <source>
        <dbReference type="SAM" id="MobiDB-lite"/>
    </source>
</evidence>
<dbReference type="InterPro" id="IPR011576">
    <property type="entry name" value="Pyridox_Oxase_N"/>
</dbReference>
<dbReference type="RefSeq" id="WP_184390523.1">
    <property type="nucleotide sequence ID" value="NZ_BAAAJD010000007.1"/>
</dbReference>
<dbReference type="NCBIfam" id="TIGR04025">
    <property type="entry name" value="PPOX_FMN_DR2398"/>
    <property type="match status" value="1"/>
</dbReference>
<dbReference type="PANTHER" id="PTHR42815">
    <property type="entry name" value="FAD-BINDING, PUTATIVE (AFU_ORTHOLOGUE AFUA_6G07600)-RELATED"/>
    <property type="match status" value="1"/>
</dbReference>
<accession>A0A7W8VCH7</accession>
<dbReference type="PANTHER" id="PTHR42815:SF2">
    <property type="entry name" value="FAD-BINDING, PUTATIVE (AFU_ORTHOLOGUE AFUA_6G07600)-RELATED"/>
    <property type="match status" value="1"/>
</dbReference>
<comment type="caution">
    <text evidence="3">The sequence shown here is derived from an EMBL/GenBank/DDBJ whole genome shotgun (WGS) entry which is preliminary data.</text>
</comment>
<dbReference type="AlphaFoldDB" id="A0A7W8VCH7"/>
<reference evidence="3 4" key="1">
    <citation type="submission" date="2020-08" db="EMBL/GenBank/DDBJ databases">
        <title>Sequencing the genomes of 1000 actinobacteria strains.</title>
        <authorList>
            <person name="Klenk H.-P."/>
        </authorList>
    </citation>
    <scope>NUCLEOTIDE SEQUENCE [LARGE SCALE GENOMIC DNA]</scope>
    <source>
        <strain evidence="3 4">DSM 44551</strain>
    </source>
</reference>
<dbReference type="InterPro" id="IPR012349">
    <property type="entry name" value="Split_barrel_FMN-bd"/>
</dbReference>
<feature type="compositionally biased region" description="Basic and acidic residues" evidence="1">
    <location>
        <begin position="9"/>
        <end position="23"/>
    </location>
</feature>
<dbReference type="Pfam" id="PF01243">
    <property type="entry name" value="PNPOx_N"/>
    <property type="match status" value="1"/>
</dbReference>
<feature type="domain" description="Pyridoxamine 5'-phosphate oxidase N-terminal" evidence="2">
    <location>
        <begin position="40"/>
        <end position="161"/>
    </location>
</feature>
<feature type="region of interest" description="Disordered" evidence="1">
    <location>
        <begin position="1"/>
        <end position="23"/>
    </location>
</feature>
<evidence type="ECO:0000259" key="2">
    <source>
        <dbReference type="Pfam" id="PF01243"/>
    </source>
</evidence>
<dbReference type="Proteomes" id="UP000572635">
    <property type="component" value="Unassembled WGS sequence"/>
</dbReference>
<sequence>MRNGSEDGGEVRRISTEEELREVVKEPPRAIAEKAIDRVDEQSRLFLEASPFFLLATTAPDGGMDVSPRGDPPGSVLVLDDGRSLAFGDRKGNRRLDSLRNILANPRVGMIFLIPGINDTLRVNGRAEVIRDAPYFDRLAVQGKRPELAIEVRIEELFLHCAKAFLRSSLWETSTWPDRSAVPSAGRIAKSQAGSKVPESLMNAALRLDSKFRRY</sequence>